<protein>
    <submittedName>
        <fullName evidence="2">Sugar phosphate isomerase/epimerase</fullName>
    </submittedName>
</protein>
<organism evidence="2 3">
    <name type="scientific">Halioglobus maricola</name>
    <dbReference type="NCBI Taxonomy" id="2601894"/>
    <lineage>
        <taxon>Bacteria</taxon>
        <taxon>Pseudomonadati</taxon>
        <taxon>Pseudomonadota</taxon>
        <taxon>Gammaproteobacteria</taxon>
        <taxon>Cellvibrionales</taxon>
        <taxon>Halieaceae</taxon>
        <taxon>Halioglobus</taxon>
    </lineage>
</organism>
<sequence length="261" mass="29819">MTQFALQTFTVRKYLNSPQAIDTGMRRIRECGLNAIELAYVKLEKPEMDAMATASRSHDITVGSSQITFDILSKRREWVLEFHEQLGCQRTAVSVLPFMAIQGGRDRLLRFADQLEELGRFYRERGVQLMYHHHDFEFRHYGDEIGLDLLMNNTSPEHVALELDTYWTARGGKSPQQLITDLAGRAQVVHLRDLRLKKKLFSLAPTDCALGDGNLDVRRIVNACVEQGVKYMAIEQATSNPYEEVARSVAHLKQLEFSALF</sequence>
<dbReference type="InterPro" id="IPR036237">
    <property type="entry name" value="Xyl_isomerase-like_sf"/>
</dbReference>
<dbReference type="Proteomes" id="UP000326287">
    <property type="component" value="Chromosome"/>
</dbReference>
<accession>A0A5P9NIQ9</accession>
<gene>
    <name evidence="2" type="ORF">EY643_07150</name>
</gene>
<dbReference type="AlphaFoldDB" id="A0A5P9NIQ9"/>
<dbReference type="KEGG" id="halc:EY643_07150"/>
<reference evidence="2 3" key="1">
    <citation type="submission" date="2019-02" db="EMBL/GenBank/DDBJ databases">
        <authorList>
            <person name="Li S.-H."/>
        </authorList>
    </citation>
    <scope>NUCLEOTIDE SEQUENCE [LARGE SCALE GENOMIC DNA]</scope>
    <source>
        <strain evidence="2 3">IMCC14385</strain>
    </source>
</reference>
<dbReference type="InterPro" id="IPR050312">
    <property type="entry name" value="IolE/XylAMocC-like"/>
</dbReference>
<dbReference type="PANTHER" id="PTHR12110:SF41">
    <property type="entry name" value="INOSOSE DEHYDRATASE"/>
    <property type="match status" value="1"/>
</dbReference>
<proteinExistence type="predicted"/>
<dbReference type="GO" id="GO:0016853">
    <property type="term" value="F:isomerase activity"/>
    <property type="evidence" value="ECO:0007669"/>
    <property type="project" value="UniProtKB-KW"/>
</dbReference>
<evidence type="ECO:0000313" key="3">
    <source>
        <dbReference type="Proteomes" id="UP000326287"/>
    </source>
</evidence>
<dbReference type="EMBL" id="CP036422">
    <property type="protein sequence ID" value="QFU75449.1"/>
    <property type="molecule type" value="Genomic_DNA"/>
</dbReference>
<evidence type="ECO:0000313" key="2">
    <source>
        <dbReference type="EMBL" id="QFU75449.1"/>
    </source>
</evidence>
<dbReference type="SUPFAM" id="SSF51658">
    <property type="entry name" value="Xylose isomerase-like"/>
    <property type="match status" value="1"/>
</dbReference>
<dbReference type="Pfam" id="PF01261">
    <property type="entry name" value="AP_endonuc_2"/>
    <property type="match status" value="1"/>
</dbReference>
<name>A0A5P9NIQ9_9GAMM</name>
<dbReference type="RefSeq" id="WP_152661556.1">
    <property type="nucleotide sequence ID" value="NZ_CP036422.1"/>
</dbReference>
<feature type="domain" description="Xylose isomerase-like TIM barrel" evidence="1">
    <location>
        <begin position="26"/>
        <end position="254"/>
    </location>
</feature>
<dbReference type="Gene3D" id="3.20.20.150">
    <property type="entry name" value="Divalent-metal-dependent TIM barrel enzymes"/>
    <property type="match status" value="1"/>
</dbReference>
<keyword evidence="2" id="KW-0413">Isomerase</keyword>
<dbReference type="InterPro" id="IPR013022">
    <property type="entry name" value="Xyl_isomerase-like_TIM-brl"/>
</dbReference>
<evidence type="ECO:0000259" key="1">
    <source>
        <dbReference type="Pfam" id="PF01261"/>
    </source>
</evidence>
<dbReference type="PANTHER" id="PTHR12110">
    <property type="entry name" value="HYDROXYPYRUVATE ISOMERASE"/>
    <property type="match status" value="1"/>
</dbReference>
<dbReference type="OrthoDB" id="9798407at2"/>
<keyword evidence="3" id="KW-1185">Reference proteome</keyword>